<comment type="caution">
    <text evidence="4">The sequence shown here is derived from an EMBL/GenBank/DDBJ whole genome shotgun (WGS) entry which is preliminary data.</text>
</comment>
<keyword evidence="1" id="KW-0328">Glycosyltransferase</keyword>
<feature type="domain" description="Glycosyltransferase 2-like" evidence="3">
    <location>
        <begin position="370"/>
        <end position="536"/>
    </location>
</feature>
<dbReference type="InterPro" id="IPR029044">
    <property type="entry name" value="Nucleotide-diphossugar_trans"/>
</dbReference>
<keyword evidence="5" id="KW-1185">Reference proteome</keyword>
<dbReference type="PANTHER" id="PTHR22916">
    <property type="entry name" value="GLYCOSYLTRANSFERASE"/>
    <property type="match status" value="1"/>
</dbReference>
<name>A0ABQ0PXW6_9PROT</name>
<dbReference type="RefSeq" id="WP_061504801.1">
    <property type="nucleotide sequence ID" value="NZ_BAPF01000038.1"/>
</dbReference>
<dbReference type="Pfam" id="PF00535">
    <property type="entry name" value="Glycos_transf_2"/>
    <property type="match status" value="1"/>
</dbReference>
<accession>A0ABQ0PXW6</accession>
<dbReference type="InterPro" id="IPR001173">
    <property type="entry name" value="Glyco_trans_2-like"/>
</dbReference>
<dbReference type="CDD" id="cd00761">
    <property type="entry name" value="Glyco_tranf_GTA_type"/>
    <property type="match status" value="1"/>
</dbReference>
<evidence type="ECO:0000313" key="5">
    <source>
        <dbReference type="Proteomes" id="UP001065047"/>
    </source>
</evidence>
<dbReference type="GeneID" id="29559235"/>
<protein>
    <recommendedName>
        <fullName evidence="3">Glycosyltransferase 2-like domain-containing protein</fullName>
    </recommendedName>
</protein>
<evidence type="ECO:0000259" key="3">
    <source>
        <dbReference type="Pfam" id="PF00535"/>
    </source>
</evidence>
<gene>
    <name evidence="4" type="ORF">AA14337_2812</name>
</gene>
<dbReference type="Gene3D" id="3.40.50.2000">
    <property type="entry name" value="Glycogen Phosphorylase B"/>
    <property type="match status" value="1"/>
</dbReference>
<evidence type="ECO:0000256" key="2">
    <source>
        <dbReference type="ARBA" id="ARBA00022679"/>
    </source>
</evidence>
<dbReference type="EMBL" id="BAPF01000038">
    <property type="protein sequence ID" value="GBQ84296.1"/>
    <property type="molecule type" value="Genomic_DNA"/>
</dbReference>
<dbReference type="Proteomes" id="UP001065047">
    <property type="component" value="Unassembled WGS sequence"/>
</dbReference>
<dbReference type="SUPFAM" id="SSF53448">
    <property type="entry name" value="Nucleotide-diphospho-sugar transferases"/>
    <property type="match status" value="1"/>
</dbReference>
<dbReference type="CDD" id="cd03801">
    <property type="entry name" value="GT4_PimA-like"/>
    <property type="match status" value="1"/>
</dbReference>
<sequence>MPLFSEINNLYKYAALVENNKTLEEAAYFAEMDQFRLSDDAVKEIKKQSYEAIHAHTTVDLLKLHFSLTREGRRHVTKLILTSHCPEAPAKEWSEVAFANGADSQVAQKLYEVYSVLDRLAFMFADVLIFPCPEAMEPYRGSIPDFDRLYRHKPVYFVPTGSKTMPVKASRKDVRQTLGLSNAFVLGYIGRHNVVKGYDRLERLAEKLFKKYDNVSILVGGKAGPLPTVEHPKWIEYGWTTTPGDIVNAADVFVVPNQATYFDLIVLEALSLGAILILSRTGGNRYFEGQSSGIFLFSDDDEFMDIIAHLRAMPQEKYEALKQQNKELFEKNYTEQVFAQRYLNVLKEITAPLKRVKKAATGRYASPKVSIIVPVYNVAPYVGQCIRSILAQSYTNFELLIVDDGSTDGSSGIIEAFLNDSRVQILTQTNKGLSAARNYALEKARGEWVSFIDGDDYLDPDFLKTLLDTCEKDKTEVAVCAINEFDAEGTHYQDTIHDEIKFYGQASGSLINMSPFIPVTFYPSAWNKLYKRSLFDTIHYPVGFLYEDHPVHWEIMLRTERFSYIRRPLYFHRTDEKSRISRGGDRRNFEIFYIISYIYSLVCKDYGYYTAKHVIAQILQRLVWERSWSIVDPAIKHEMSWLFEIHRKLLEVCESELTGNRDWFITSDFLDEQHKYRSKLVHEKHPSDRYHYPLRNRVSVTNRTAGPSAAVESLVHADWDAGSLLVHPHMGGTTIAEIFGMGGFGAARLLAVFSLENEQAPEIEVSVWASPFRVMDTSVFDEDPEESSLCILPWRMLKGWQRVSIQAEIAHLTPTHWLYICSRVKKGGPVDAFAWLHVRKMAIAKIKPDFHNIV</sequence>
<reference evidence="4" key="1">
    <citation type="submission" date="2013-04" db="EMBL/GenBank/DDBJ databases">
        <title>The genome sequencing project of 58 acetic acid bacteria.</title>
        <authorList>
            <person name="Okamoto-Kainuma A."/>
            <person name="Ishikawa M."/>
            <person name="Umino S."/>
            <person name="Koizumi Y."/>
            <person name="Shiwa Y."/>
            <person name="Yoshikawa H."/>
            <person name="Matsutani M."/>
            <person name="Matsushita K."/>
        </authorList>
    </citation>
    <scope>NUCLEOTIDE SEQUENCE</scope>
    <source>
        <strain evidence="4">DSM 14337</strain>
    </source>
</reference>
<dbReference type="Gene3D" id="3.90.550.10">
    <property type="entry name" value="Spore Coat Polysaccharide Biosynthesis Protein SpsA, Chain A"/>
    <property type="match status" value="1"/>
</dbReference>
<dbReference type="SUPFAM" id="SSF53756">
    <property type="entry name" value="UDP-Glycosyltransferase/glycogen phosphorylase"/>
    <property type="match status" value="1"/>
</dbReference>
<evidence type="ECO:0000313" key="4">
    <source>
        <dbReference type="EMBL" id="GBQ84296.1"/>
    </source>
</evidence>
<dbReference type="PANTHER" id="PTHR22916:SF51">
    <property type="entry name" value="GLYCOSYLTRANSFERASE EPSH-RELATED"/>
    <property type="match status" value="1"/>
</dbReference>
<organism evidence="4 5">
    <name type="scientific">Acetobacter malorum DSM 14337</name>
    <dbReference type="NCBI Taxonomy" id="1307910"/>
    <lineage>
        <taxon>Bacteria</taxon>
        <taxon>Pseudomonadati</taxon>
        <taxon>Pseudomonadota</taxon>
        <taxon>Alphaproteobacteria</taxon>
        <taxon>Acetobacterales</taxon>
        <taxon>Acetobacteraceae</taxon>
        <taxon>Acetobacter</taxon>
    </lineage>
</organism>
<keyword evidence="2" id="KW-0808">Transferase</keyword>
<dbReference type="Pfam" id="PF13692">
    <property type="entry name" value="Glyco_trans_1_4"/>
    <property type="match status" value="1"/>
</dbReference>
<proteinExistence type="predicted"/>
<evidence type="ECO:0000256" key="1">
    <source>
        <dbReference type="ARBA" id="ARBA00022676"/>
    </source>
</evidence>